<evidence type="ECO:0000313" key="4">
    <source>
        <dbReference type="Proteomes" id="UP000604825"/>
    </source>
</evidence>
<sequence>MAGIPWFPLILSIAVAIAFASDSGTSSSASASTGPLRDDGCEGGGGEVRARRPRKYVASLGSKGQPECLPIITDPKPGVDQQKESIGDGTVDVDVELYEPVDDSDSDIDMVFALLICAVAQKGMGFGHLCHCSGLL</sequence>
<keyword evidence="4" id="KW-1185">Reference proteome</keyword>
<keyword evidence="2" id="KW-0732">Signal</keyword>
<evidence type="ECO:0000256" key="1">
    <source>
        <dbReference type="SAM" id="MobiDB-lite"/>
    </source>
</evidence>
<protein>
    <submittedName>
        <fullName evidence="3">Uncharacterized protein</fullName>
    </submittedName>
</protein>
<feature type="signal peptide" evidence="2">
    <location>
        <begin position="1"/>
        <end position="20"/>
    </location>
</feature>
<proteinExistence type="predicted"/>
<comment type="caution">
    <text evidence="3">The sequence shown here is derived from an EMBL/GenBank/DDBJ whole genome shotgun (WGS) entry which is preliminary data.</text>
</comment>
<evidence type="ECO:0000256" key="2">
    <source>
        <dbReference type="SAM" id="SignalP"/>
    </source>
</evidence>
<evidence type="ECO:0000313" key="3">
    <source>
        <dbReference type="EMBL" id="CAD6250975.1"/>
    </source>
</evidence>
<name>A0A811Q694_9POAL</name>
<feature type="chain" id="PRO_5032355867" evidence="2">
    <location>
        <begin position="21"/>
        <end position="136"/>
    </location>
</feature>
<feature type="region of interest" description="Disordered" evidence="1">
    <location>
        <begin position="26"/>
        <end position="50"/>
    </location>
</feature>
<dbReference type="EMBL" id="CAJGYO010000008">
    <property type="protein sequence ID" value="CAD6250975.1"/>
    <property type="molecule type" value="Genomic_DNA"/>
</dbReference>
<reference evidence="3" key="1">
    <citation type="submission" date="2020-10" db="EMBL/GenBank/DDBJ databases">
        <authorList>
            <person name="Han B."/>
            <person name="Lu T."/>
            <person name="Zhao Q."/>
            <person name="Huang X."/>
            <person name="Zhao Y."/>
        </authorList>
    </citation>
    <scope>NUCLEOTIDE SEQUENCE</scope>
</reference>
<accession>A0A811Q694</accession>
<dbReference type="Proteomes" id="UP000604825">
    <property type="component" value="Unassembled WGS sequence"/>
</dbReference>
<dbReference type="AlphaFoldDB" id="A0A811Q694"/>
<gene>
    <name evidence="3" type="ORF">NCGR_LOCUS34742</name>
</gene>
<organism evidence="3 4">
    <name type="scientific">Miscanthus lutarioriparius</name>
    <dbReference type="NCBI Taxonomy" id="422564"/>
    <lineage>
        <taxon>Eukaryota</taxon>
        <taxon>Viridiplantae</taxon>
        <taxon>Streptophyta</taxon>
        <taxon>Embryophyta</taxon>
        <taxon>Tracheophyta</taxon>
        <taxon>Spermatophyta</taxon>
        <taxon>Magnoliopsida</taxon>
        <taxon>Liliopsida</taxon>
        <taxon>Poales</taxon>
        <taxon>Poaceae</taxon>
        <taxon>PACMAD clade</taxon>
        <taxon>Panicoideae</taxon>
        <taxon>Andropogonodae</taxon>
        <taxon>Andropogoneae</taxon>
        <taxon>Saccharinae</taxon>
        <taxon>Miscanthus</taxon>
    </lineage>
</organism>